<gene>
    <name evidence="2" type="ORF">F4553_000372</name>
</gene>
<accession>A0A841BIV9</accession>
<dbReference type="AlphaFoldDB" id="A0A841BIV9"/>
<dbReference type="Pfam" id="PF13560">
    <property type="entry name" value="HTH_31"/>
    <property type="match status" value="1"/>
</dbReference>
<comment type="caution">
    <text evidence="2">The sequence shown here is derived from an EMBL/GenBank/DDBJ whole genome shotgun (WGS) entry which is preliminary data.</text>
</comment>
<evidence type="ECO:0008006" key="4">
    <source>
        <dbReference type="Google" id="ProtNLM"/>
    </source>
</evidence>
<keyword evidence="3" id="KW-1185">Reference proteome</keyword>
<proteinExistence type="predicted"/>
<dbReference type="EMBL" id="JACHMN010000001">
    <property type="protein sequence ID" value="MBB5866993.1"/>
    <property type="molecule type" value="Genomic_DNA"/>
</dbReference>
<dbReference type="RefSeq" id="WP_184831228.1">
    <property type="nucleotide sequence ID" value="NZ_JACHMN010000001.1"/>
</dbReference>
<dbReference type="Proteomes" id="UP000587527">
    <property type="component" value="Unassembled WGS sequence"/>
</dbReference>
<evidence type="ECO:0000313" key="2">
    <source>
        <dbReference type="EMBL" id="MBB5866993.1"/>
    </source>
</evidence>
<name>A0A841BIV9_9ACTN</name>
<evidence type="ECO:0000313" key="3">
    <source>
        <dbReference type="Proteomes" id="UP000587527"/>
    </source>
</evidence>
<sequence>MGDLDPVELHPERADSTAEFVDLLGRLRHRSGRTYRELERRAAERGDLLPRSTIADVLRRSALPREDLLAAFIRACGAEDELKRWMAARDRLADAQGEGGEGADAQAASHRIGEDANVAAEPNADDTSAHAVRGRRDGRPPEPAAPTAAAPPRAGFGAAFGAVLLVGLVLILLVTRGDSPPSVVSGPVDDAAVGPGSTHCTSTNPWGSLCIRVTRAANTASQIEGSVETTTPHCSMALMVSGTSPDGRWYGSAKRTPCGVVANGVYVHTYVWKHDSGLVLKPGTRLCVQAGVFTGNEPNPTDWSRSKACVWISG</sequence>
<evidence type="ECO:0000256" key="1">
    <source>
        <dbReference type="SAM" id="MobiDB-lite"/>
    </source>
</evidence>
<organism evidence="2 3">
    <name type="scientific">Allocatelliglobosispora scoriae</name>
    <dbReference type="NCBI Taxonomy" id="643052"/>
    <lineage>
        <taxon>Bacteria</taxon>
        <taxon>Bacillati</taxon>
        <taxon>Actinomycetota</taxon>
        <taxon>Actinomycetes</taxon>
        <taxon>Micromonosporales</taxon>
        <taxon>Micromonosporaceae</taxon>
        <taxon>Allocatelliglobosispora</taxon>
    </lineage>
</organism>
<reference evidence="2 3" key="1">
    <citation type="submission" date="2020-08" db="EMBL/GenBank/DDBJ databases">
        <title>Sequencing the genomes of 1000 actinobacteria strains.</title>
        <authorList>
            <person name="Klenk H.-P."/>
        </authorList>
    </citation>
    <scope>NUCLEOTIDE SEQUENCE [LARGE SCALE GENOMIC DNA]</scope>
    <source>
        <strain evidence="2 3">DSM 45362</strain>
    </source>
</reference>
<protein>
    <recommendedName>
        <fullName evidence="4">XRE family transcriptional regulator</fullName>
    </recommendedName>
</protein>
<feature type="region of interest" description="Disordered" evidence="1">
    <location>
        <begin position="116"/>
        <end position="150"/>
    </location>
</feature>